<sequence>MSRPVSPVHGSVAETEKANEGIQVVVDKAFPEQTYDGSKQNESRFLEPPQYRVPHRPLSPDTLSNLSAEEFDQLGPRNDEPFVWQDGGHQALTLKPTWTAKWQAKLHASWIRNAGLFYMLLAQVFGVMMNVTTRLLEIEGNKGKGLHPFQPKILFARMSITVVLSSLYMWYSRTPHFPLGHREVRWLLVARGLGGFWGVFGMYYSLIYLPLADATVITFLAPSLTCWVCSLLLKEPFTKIDKIGSLVSLVGVVFIARPTSLFFSSAEAPPANGGTEVVGSNSTVTTPDASNYDNVTPAERLAAVGIALVGVGGSVIAYTTIRWIGKRAHPLISVNYFATWCTIVSIVAQLTLPGIGFLLPADAKEWGYLIFLGTCGFIMQFLLAAGLSYEKSSRATNMAYTSMLFALGFDRFIFGQTPGITSIIGSTLILGSAIYMAMQKDKGDSRKNETTGELAQNRDEEEGLMRGVEEGDEEIFDQAQQSSIELDQMETRRE</sequence>
<feature type="transmembrane region" description="Helical" evidence="6">
    <location>
        <begin position="366"/>
        <end position="385"/>
    </location>
</feature>
<evidence type="ECO:0000256" key="4">
    <source>
        <dbReference type="ARBA" id="ARBA00023136"/>
    </source>
</evidence>
<feature type="transmembrane region" description="Helical" evidence="6">
    <location>
        <begin position="336"/>
        <end position="360"/>
    </location>
</feature>
<keyword evidence="9" id="KW-1185">Reference proteome</keyword>
<comment type="caution">
    <text evidence="8">The sequence shown here is derived from an EMBL/GenBank/DDBJ whole genome shotgun (WGS) entry which is preliminary data.</text>
</comment>
<evidence type="ECO:0000256" key="1">
    <source>
        <dbReference type="ARBA" id="ARBA00004141"/>
    </source>
</evidence>
<feature type="region of interest" description="Disordered" evidence="5">
    <location>
        <begin position="442"/>
        <end position="494"/>
    </location>
</feature>
<feature type="domain" description="EamA" evidence="7">
    <location>
        <begin position="314"/>
        <end position="436"/>
    </location>
</feature>
<evidence type="ECO:0000313" key="8">
    <source>
        <dbReference type="EMBL" id="CAD0085822.1"/>
    </source>
</evidence>
<dbReference type="SUPFAM" id="SSF103481">
    <property type="entry name" value="Multidrug resistance efflux transporter EmrE"/>
    <property type="match status" value="2"/>
</dbReference>
<evidence type="ECO:0000259" key="7">
    <source>
        <dbReference type="Pfam" id="PF00892"/>
    </source>
</evidence>
<feature type="transmembrane region" description="Helical" evidence="6">
    <location>
        <begin position="301"/>
        <end position="324"/>
    </location>
</feature>
<feature type="region of interest" description="Disordered" evidence="5">
    <location>
        <begin position="33"/>
        <end position="58"/>
    </location>
</feature>
<evidence type="ECO:0000256" key="5">
    <source>
        <dbReference type="SAM" id="MobiDB-lite"/>
    </source>
</evidence>
<feature type="transmembrane region" description="Helical" evidence="6">
    <location>
        <begin position="153"/>
        <end position="172"/>
    </location>
</feature>
<dbReference type="PANTHER" id="PTHR22911">
    <property type="entry name" value="ACYL-MALONYL CONDENSING ENZYME-RELATED"/>
    <property type="match status" value="1"/>
</dbReference>
<feature type="domain" description="EamA" evidence="7">
    <location>
        <begin position="152"/>
        <end position="256"/>
    </location>
</feature>
<dbReference type="AlphaFoldDB" id="A0A9N8P8J9"/>
<dbReference type="PANTHER" id="PTHR22911:SF6">
    <property type="entry name" value="SOLUTE CARRIER FAMILY 35 MEMBER G1"/>
    <property type="match status" value="1"/>
</dbReference>
<dbReference type="InterPro" id="IPR000620">
    <property type="entry name" value="EamA_dom"/>
</dbReference>
<evidence type="ECO:0000256" key="6">
    <source>
        <dbReference type="SAM" id="Phobius"/>
    </source>
</evidence>
<reference evidence="8" key="1">
    <citation type="submission" date="2020-06" db="EMBL/GenBank/DDBJ databases">
        <authorList>
            <person name="Onetto C."/>
        </authorList>
    </citation>
    <scope>NUCLEOTIDE SEQUENCE</scope>
</reference>
<dbReference type="OrthoDB" id="306876at2759"/>
<evidence type="ECO:0000256" key="3">
    <source>
        <dbReference type="ARBA" id="ARBA00022989"/>
    </source>
</evidence>
<gene>
    <name evidence="8" type="ORF">AWRI4233_LOCUS424</name>
</gene>
<dbReference type="EMBL" id="CAIJEO010000002">
    <property type="protein sequence ID" value="CAD0085822.1"/>
    <property type="molecule type" value="Genomic_DNA"/>
</dbReference>
<dbReference type="Pfam" id="PF00892">
    <property type="entry name" value="EamA"/>
    <property type="match status" value="2"/>
</dbReference>
<keyword evidence="4 6" id="KW-0472">Membrane</keyword>
<feature type="transmembrane region" description="Helical" evidence="6">
    <location>
        <begin position="184"/>
        <end position="208"/>
    </location>
</feature>
<proteinExistence type="predicted"/>
<feature type="transmembrane region" description="Helical" evidence="6">
    <location>
        <begin position="214"/>
        <end position="233"/>
    </location>
</feature>
<feature type="transmembrane region" description="Helical" evidence="6">
    <location>
        <begin position="420"/>
        <end position="438"/>
    </location>
</feature>
<name>A0A9N8P8J9_9PEZI</name>
<dbReference type="InterPro" id="IPR037185">
    <property type="entry name" value="EmrE-like"/>
</dbReference>
<accession>A0A9N8P8J9</accession>
<evidence type="ECO:0000256" key="2">
    <source>
        <dbReference type="ARBA" id="ARBA00022692"/>
    </source>
</evidence>
<comment type="subcellular location">
    <subcellularLocation>
        <location evidence="1">Membrane</location>
        <topology evidence="1">Multi-pass membrane protein</topology>
    </subcellularLocation>
</comment>
<keyword evidence="3 6" id="KW-1133">Transmembrane helix</keyword>
<organism evidence="8 9">
    <name type="scientific">Aureobasidium mustum</name>
    <dbReference type="NCBI Taxonomy" id="2773714"/>
    <lineage>
        <taxon>Eukaryota</taxon>
        <taxon>Fungi</taxon>
        <taxon>Dikarya</taxon>
        <taxon>Ascomycota</taxon>
        <taxon>Pezizomycotina</taxon>
        <taxon>Dothideomycetes</taxon>
        <taxon>Dothideomycetidae</taxon>
        <taxon>Dothideales</taxon>
        <taxon>Saccotheciaceae</taxon>
        <taxon>Aureobasidium</taxon>
    </lineage>
</organism>
<feature type="transmembrane region" description="Helical" evidence="6">
    <location>
        <begin position="115"/>
        <end position="133"/>
    </location>
</feature>
<dbReference type="GO" id="GO:0016020">
    <property type="term" value="C:membrane"/>
    <property type="evidence" value="ECO:0007669"/>
    <property type="project" value="UniProtKB-SubCell"/>
</dbReference>
<dbReference type="Proteomes" id="UP000714618">
    <property type="component" value="Unassembled WGS sequence"/>
</dbReference>
<protein>
    <recommendedName>
        <fullName evidence="7">EamA domain-containing protein</fullName>
    </recommendedName>
</protein>
<evidence type="ECO:0000313" key="9">
    <source>
        <dbReference type="Proteomes" id="UP000714618"/>
    </source>
</evidence>
<keyword evidence="2 6" id="KW-0812">Transmembrane</keyword>